<dbReference type="PROSITE" id="PS50994">
    <property type="entry name" value="INTEGRASE"/>
    <property type="match status" value="1"/>
</dbReference>
<organism evidence="3 4">
    <name type="scientific">Fusibacillus kribbianus</name>
    <dbReference type="NCBI Taxonomy" id="3044208"/>
    <lineage>
        <taxon>Bacteria</taxon>
        <taxon>Bacillati</taxon>
        <taxon>Bacillota</taxon>
        <taxon>Clostridia</taxon>
        <taxon>Lachnospirales</taxon>
        <taxon>Lachnospiraceae</taxon>
        <taxon>Fusibacillus</taxon>
    </lineage>
</organism>
<dbReference type="InterPro" id="IPR036397">
    <property type="entry name" value="RNaseH_sf"/>
</dbReference>
<protein>
    <submittedName>
        <fullName evidence="3">IS30 family transposase</fullName>
    </submittedName>
</protein>
<dbReference type="InterPro" id="IPR001584">
    <property type="entry name" value="Integrase_cat-core"/>
</dbReference>
<accession>A0AAP4F0H4</accession>
<sequence>MASKKKKQRHLSLTDRTFIEQELVRGSSFTDIGKALGKDPSTIAKEIKLHMETRKASGSAHGCSNCRNYKECTLQHMCGSIICKRKCKSCNLFQHHHNCPDDNQYTCDAPFKPPYVCNGCDERNHCHLEKHYYHAAKAQAAYEATLTTSRQGINMTPEELAELDAIISPLIKKGQPLSHIFAVHADDIPVCRRTLYNYLDQRVFAARNIDLHRRVRYKKRRSDSKPDSRHLNQIYRNKRTYKDFEFYMEHHPDASVVELDTVKGTRTSGKCLMTLLFRSCNFMIIILLQKCTQECVINAINNLYETITPRLFRKYFEVILTDNGPEFKNPWDIEKDTSGKRRCYVFYCDPYSSSQKGKLEKNHEYIRYVIPKGKSMQGYTQDDINKLASHINSTARDSLNGATPFALAKLLIDKRIPVLTGQFEVSPDDVMLKPDLLNK</sequence>
<dbReference type="Pfam" id="PF13936">
    <property type="entry name" value="HTH_38"/>
    <property type="match status" value="1"/>
</dbReference>
<name>A0AAP4F0H4_9FIRM</name>
<evidence type="ECO:0000313" key="3">
    <source>
        <dbReference type="EMBL" id="MDI9243325.1"/>
    </source>
</evidence>
<keyword evidence="4" id="KW-1185">Reference proteome</keyword>
<dbReference type="GO" id="GO:0032196">
    <property type="term" value="P:transposition"/>
    <property type="evidence" value="ECO:0007669"/>
    <property type="project" value="TreeGrafter"/>
</dbReference>
<dbReference type="PANTHER" id="PTHR10948:SF23">
    <property type="entry name" value="TRANSPOSASE INSI FOR INSERTION SEQUENCE ELEMENT IS30A-RELATED"/>
    <property type="match status" value="1"/>
</dbReference>
<dbReference type="InterPro" id="IPR051917">
    <property type="entry name" value="Transposase-Integrase"/>
</dbReference>
<proteinExistence type="predicted"/>
<dbReference type="GO" id="GO:0004803">
    <property type="term" value="F:transposase activity"/>
    <property type="evidence" value="ECO:0007669"/>
    <property type="project" value="TreeGrafter"/>
</dbReference>
<dbReference type="InterPro" id="IPR012337">
    <property type="entry name" value="RNaseH-like_sf"/>
</dbReference>
<dbReference type="SUPFAM" id="SSF53098">
    <property type="entry name" value="Ribonuclease H-like"/>
    <property type="match status" value="1"/>
</dbReference>
<gene>
    <name evidence="3" type="ORF">QJ036_12790</name>
</gene>
<dbReference type="NCBIfam" id="NF033563">
    <property type="entry name" value="transpos_IS30"/>
    <property type="match status" value="1"/>
</dbReference>
<dbReference type="PANTHER" id="PTHR10948">
    <property type="entry name" value="TRANSPOSASE"/>
    <property type="match status" value="1"/>
</dbReference>
<dbReference type="GO" id="GO:0015074">
    <property type="term" value="P:DNA integration"/>
    <property type="evidence" value="ECO:0007669"/>
    <property type="project" value="InterPro"/>
</dbReference>
<reference evidence="3 4" key="1">
    <citation type="submission" date="2023-05" db="EMBL/GenBank/DDBJ databases">
        <title>[ruminococcus] sp. nov., isolated from a pig farm feces dump.</title>
        <authorList>
            <person name="Chang Y.-H."/>
        </authorList>
    </citation>
    <scope>NUCLEOTIDE SEQUENCE [LARGE SCALE GENOMIC DNA]</scope>
    <source>
        <strain evidence="3 4">YH-rum2234</strain>
    </source>
</reference>
<dbReference type="AlphaFoldDB" id="A0AAP4F0H4"/>
<comment type="caution">
    <text evidence="3">The sequence shown here is derived from an EMBL/GenBank/DDBJ whole genome shotgun (WGS) entry which is preliminary data.</text>
</comment>
<feature type="domain" description="Integrase catalytic" evidence="2">
    <location>
        <begin position="248"/>
        <end position="412"/>
    </location>
</feature>
<evidence type="ECO:0000256" key="1">
    <source>
        <dbReference type="ARBA" id="ARBA00023172"/>
    </source>
</evidence>
<dbReference type="GO" id="GO:0003676">
    <property type="term" value="F:nucleic acid binding"/>
    <property type="evidence" value="ECO:0007669"/>
    <property type="project" value="InterPro"/>
</dbReference>
<dbReference type="InterPro" id="IPR025246">
    <property type="entry name" value="IS30-like_HTH"/>
</dbReference>
<dbReference type="InterPro" id="IPR053392">
    <property type="entry name" value="Transposase_IS30-like"/>
</dbReference>
<evidence type="ECO:0000259" key="2">
    <source>
        <dbReference type="PROSITE" id="PS50994"/>
    </source>
</evidence>
<dbReference type="Gene3D" id="3.30.420.10">
    <property type="entry name" value="Ribonuclease H-like superfamily/Ribonuclease H"/>
    <property type="match status" value="1"/>
</dbReference>
<dbReference type="RefSeq" id="WP_283231747.1">
    <property type="nucleotide sequence ID" value="NZ_JASGBQ010000030.1"/>
</dbReference>
<keyword evidence="1" id="KW-0233">DNA recombination</keyword>
<evidence type="ECO:0000313" key="4">
    <source>
        <dbReference type="Proteomes" id="UP001300383"/>
    </source>
</evidence>
<dbReference type="Proteomes" id="UP001300383">
    <property type="component" value="Unassembled WGS sequence"/>
</dbReference>
<dbReference type="GO" id="GO:0006310">
    <property type="term" value="P:DNA recombination"/>
    <property type="evidence" value="ECO:0007669"/>
    <property type="project" value="UniProtKB-KW"/>
</dbReference>
<dbReference type="EMBL" id="JASGBQ010000030">
    <property type="protein sequence ID" value="MDI9243325.1"/>
    <property type="molecule type" value="Genomic_DNA"/>
</dbReference>
<dbReference type="GO" id="GO:0005829">
    <property type="term" value="C:cytosol"/>
    <property type="evidence" value="ECO:0007669"/>
    <property type="project" value="TreeGrafter"/>
</dbReference>